<keyword evidence="8" id="KW-1185">Reference proteome</keyword>
<evidence type="ECO:0000256" key="5">
    <source>
        <dbReference type="SAM" id="Phobius"/>
    </source>
</evidence>
<feature type="transmembrane region" description="Helical" evidence="5">
    <location>
        <begin position="125"/>
        <end position="147"/>
    </location>
</feature>
<evidence type="ECO:0000256" key="1">
    <source>
        <dbReference type="ARBA" id="ARBA00004141"/>
    </source>
</evidence>
<dbReference type="InterPro" id="IPR007016">
    <property type="entry name" value="O-antigen_ligase-rel_domated"/>
</dbReference>
<dbReference type="Proteomes" id="UP001139646">
    <property type="component" value="Unassembled WGS sequence"/>
</dbReference>
<sequence>MTINYSQDRAILLYLVYFAVFVDAIFGALTLANYGSIKLSLVYRLVILVTFVVLIFRSNNFFSNYIKFILVLWVTSLFNLVITGRITEIFLDIQIFVKVLFPFAVFFILYQQLKHKNYCYMVCKGLSLFGFVAGILFLFSILTGIGFQNYSADLFGISSFFFAGNDIGIALVLSLCFSWLLFLTTPGKYYFFAILFTSLALVLLGTRTGILGATIVDSIYIVIFLFRKYPNLHFQKSMLFPKLIISVFLSVTVFFIISFVLENLDMFSIQLERFGDVAEGHNPRAILIEQGMKYINQRPLIEGVLGSGTYYQLELAKGLMSTVQGTLDFHTYRASFEHDIYDIHALYGKGLGGAILLAHLFFLLFSIVLFIKNRCLLSLTLCISLGLVFIIGNLSGHGITSAQVGTLFGFYLFSKLHV</sequence>
<feature type="transmembrane region" description="Helical" evidence="5">
    <location>
        <begin position="239"/>
        <end position="261"/>
    </location>
</feature>
<name>A0ABS9X4A6_9GAMM</name>
<feature type="transmembrane region" description="Helical" evidence="5">
    <location>
        <begin position="68"/>
        <end position="87"/>
    </location>
</feature>
<feature type="transmembrane region" description="Helical" evidence="5">
    <location>
        <begin position="351"/>
        <end position="371"/>
    </location>
</feature>
<proteinExistence type="predicted"/>
<keyword evidence="2 5" id="KW-0812">Transmembrane</keyword>
<comment type="subcellular location">
    <subcellularLocation>
        <location evidence="1">Membrane</location>
        <topology evidence="1">Multi-pass membrane protein</topology>
    </subcellularLocation>
</comment>
<feature type="transmembrane region" description="Helical" evidence="5">
    <location>
        <begin position="37"/>
        <end position="56"/>
    </location>
</feature>
<feature type="domain" description="O-antigen ligase-related" evidence="6">
    <location>
        <begin position="192"/>
        <end position="308"/>
    </location>
</feature>
<protein>
    <submittedName>
        <fullName evidence="7">O-antigen ligase family protein</fullName>
    </submittedName>
</protein>
<keyword evidence="7" id="KW-0436">Ligase</keyword>
<evidence type="ECO:0000259" key="6">
    <source>
        <dbReference type="Pfam" id="PF04932"/>
    </source>
</evidence>
<feature type="transmembrane region" description="Helical" evidence="5">
    <location>
        <begin position="159"/>
        <end position="182"/>
    </location>
</feature>
<dbReference type="RefSeq" id="WP_242287731.1">
    <property type="nucleotide sequence ID" value="NZ_JAKKSL010000004.1"/>
</dbReference>
<accession>A0ABS9X4A6</accession>
<evidence type="ECO:0000256" key="4">
    <source>
        <dbReference type="ARBA" id="ARBA00023136"/>
    </source>
</evidence>
<feature type="transmembrane region" description="Helical" evidence="5">
    <location>
        <begin position="93"/>
        <end position="113"/>
    </location>
</feature>
<reference evidence="7" key="1">
    <citation type="submission" date="2022-01" db="EMBL/GenBank/DDBJ databases">
        <title>Colwellia maritima, isolated from seawater.</title>
        <authorList>
            <person name="Kristyanto S."/>
            <person name="Jung J."/>
            <person name="Jeon C.O."/>
        </authorList>
    </citation>
    <scope>NUCLEOTIDE SEQUENCE</scope>
    <source>
        <strain evidence="7">MSW7</strain>
    </source>
</reference>
<feature type="transmembrane region" description="Helical" evidence="5">
    <location>
        <begin position="210"/>
        <end position="227"/>
    </location>
</feature>
<keyword evidence="3 5" id="KW-1133">Transmembrane helix</keyword>
<feature type="transmembrane region" description="Helical" evidence="5">
    <location>
        <begin position="189"/>
        <end position="204"/>
    </location>
</feature>
<dbReference type="GO" id="GO:0016874">
    <property type="term" value="F:ligase activity"/>
    <property type="evidence" value="ECO:0007669"/>
    <property type="project" value="UniProtKB-KW"/>
</dbReference>
<feature type="transmembrane region" description="Helical" evidence="5">
    <location>
        <begin position="12"/>
        <end position="31"/>
    </location>
</feature>
<evidence type="ECO:0000256" key="3">
    <source>
        <dbReference type="ARBA" id="ARBA00022989"/>
    </source>
</evidence>
<gene>
    <name evidence="7" type="ORF">L3081_18795</name>
</gene>
<feature type="transmembrane region" description="Helical" evidence="5">
    <location>
        <begin position="376"/>
        <end position="392"/>
    </location>
</feature>
<dbReference type="EMBL" id="JAKKSL010000004">
    <property type="protein sequence ID" value="MCI2285067.1"/>
    <property type="molecule type" value="Genomic_DNA"/>
</dbReference>
<keyword evidence="4 5" id="KW-0472">Membrane</keyword>
<evidence type="ECO:0000256" key="2">
    <source>
        <dbReference type="ARBA" id="ARBA00022692"/>
    </source>
</evidence>
<organism evidence="7 8">
    <name type="scientific">Colwellia maritima</name>
    <dbReference type="NCBI Taxonomy" id="2912588"/>
    <lineage>
        <taxon>Bacteria</taxon>
        <taxon>Pseudomonadati</taxon>
        <taxon>Pseudomonadota</taxon>
        <taxon>Gammaproteobacteria</taxon>
        <taxon>Alteromonadales</taxon>
        <taxon>Colwelliaceae</taxon>
        <taxon>Colwellia</taxon>
    </lineage>
</organism>
<dbReference type="Pfam" id="PF04932">
    <property type="entry name" value="Wzy_C"/>
    <property type="match status" value="1"/>
</dbReference>
<evidence type="ECO:0000313" key="7">
    <source>
        <dbReference type="EMBL" id="MCI2285067.1"/>
    </source>
</evidence>
<evidence type="ECO:0000313" key="8">
    <source>
        <dbReference type="Proteomes" id="UP001139646"/>
    </source>
</evidence>
<comment type="caution">
    <text evidence="7">The sequence shown here is derived from an EMBL/GenBank/DDBJ whole genome shotgun (WGS) entry which is preliminary data.</text>
</comment>